<dbReference type="EMBL" id="QUAL01000094">
    <property type="protein sequence ID" value="RIQ26868.1"/>
    <property type="molecule type" value="Genomic_DNA"/>
</dbReference>
<dbReference type="Proteomes" id="UP000284057">
    <property type="component" value="Unassembled WGS sequence"/>
</dbReference>
<feature type="transmembrane region" description="Helical" evidence="1">
    <location>
        <begin position="68"/>
        <end position="86"/>
    </location>
</feature>
<dbReference type="OrthoDB" id="5195358at2"/>
<gene>
    <name evidence="2" type="ORF">DY240_10335</name>
</gene>
<keyword evidence="1" id="KW-0812">Transmembrane</keyword>
<feature type="transmembrane region" description="Helical" evidence="1">
    <location>
        <begin position="122"/>
        <end position="141"/>
    </location>
</feature>
<keyword evidence="1" id="KW-0472">Membrane</keyword>
<reference evidence="2 3" key="1">
    <citation type="submission" date="2018-09" db="EMBL/GenBank/DDBJ databases">
        <title>Isolation, diversity and antifungal activity of actinobacteria from wheat.</title>
        <authorList>
            <person name="Han C."/>
        </authorList>
    </citation>
    <scope>NUCLEOTIDE SEQUENCE [LARGE SCALE GENOMIC DNA]</scope>
    <source>
        <strain evidence="2 3">NEAU-YY265</strain>
    </source>
</reference>
<proteinExistence type="predicted"/>
<dbReference type="RefSeq" id="WP_119659834.1">
    <property type="nucleotide sequence ID" value="NZ_QUAL01000094.1"/>
</dbReference>
<feature type="transmembrane region" description="Helical" evidence="1">
    <location>
        <begin position="28"/>
        <end position="48"/>
    </location>
</feature>
<sequence length="157" mass="16758">MSGTADPPTSAGTGSAAALRPPRDVVRAVWLMYAGAGLTALLGVLRLIDPDAYEDALDTSSGTSARGSYVVYLFVVALIWLLVARYCARGSRRARRGATFFAVLYVAAVVATLAAAPRLDAYNVVSVLIAVVAAAVIWLLYRPDSRRWFTRHTAPNS</sequence>
<evidence type="ECO:0000313" key="3">
    <source>
        <dbReference type="Proteomes" id="UP000284057"/>
    </source>
</evidence>
<feature type="transmembrane region" description="Helical" evidence="1">
    <location>
        <begin position="98"/>
        <end position="116"/>
    </location>
</feature>
<comment type="caution">
    <text evidence="2">The sequence shown here is derived from an EMBL/GenBank/DDBJ whole genome shotgun (WGS) entry which is preliminary data.</text>
</comment>
<keyword evidence="3" id="KW-1185">Reference proteome</keyword>
<organism evidence="2 3">
    <name type="scientific">Jiangella rhizosphaerae</name>
    <dbReference type="NCBI Taxonomy" id="2293569"/>
    <lineage>
        <taxon>Bacteria</taxon>
        <taxon>Bacillati</taxon>
        <taxon>Actinomycetota</taxon>
        <taxon>Actinomycetes</taxon>
        <taxon>Jiangellales</taxon>
        <taxon>Jiangellaceae</taxon>
        <taxon>Jiangella</taxon>
    </lineage>
</organism>
<protein>
    <submittedName>
        <fullName evidence="2">Uncharacterized protein</fullName>
    </submittedName>
</protein>
<evidence type="ECO:0000313" key="2">
    <source>
        <dbReference type="EMBL" id="RIQ26868.1"/>
    </source>
</evidence>
<evidence type="ECO:0000256" key="1">
    <source>
        <dbReference type="SAM" id="Phobius"/>
    </source>
</evidence>
<keyword evidence="1" id="KW-1133">Transmembrane helix</keyword>
<dbReference type="AlphaFoldDB" id="A0A418KS38"/>
<accession>A0A418KS38</accession>
<name>A0A418KS38_9ACTN</name>